<accession>A0A556AW36</accession>
<dbReference type="GO" id="GO:0032153">
    <property type="term" value="C:cell division site"/>
    <property type="evidence" value="ECO:0007669"/>
    <property type="project" value="UniProtKB-UniRule"/>
</dbReference>
<dbReference type="PANTHER" id="PTHR37485:SF1">
    <property type="entry name" value="CELL DIVISION PROTEIN FTSB"/>
    <property type="match status" value="1"/>
</dbReference>
<sequence length="106" mass="11769">MRAFVVALLIGLALIQYPLWWGKGGWQRVWEMQRQIGAQNDLNAGLRLRNAALEAELKDLQAGTDAIEERARQELGLVSGEEVFVQFMEGASLRNVMPAPPAPAPR</sequence>
<protein>
    <recommendedName>
        <fullName evidence="7">Cell division protein FtsB</fullName>
    </recommendedName>
</protein>
<evidence type="ECO:0000256" key="7">
    <source>
        <dbReference type="HAMAP-Rule" id="MF_00599"/>
    </source>
</evidence>
<keyword evidence="9" id="KW-1185">Reference proteome</keyword>
<evidence type="ECO:0000256" key="6">
    <source>
        <dbReference type="ARBA" id="ARBA00023306"/>
    </source>
</evidence>
<dbReference type="HAMAP" id="MF_00599">
    <property type="entry name" value="FtsB"/>
    <property type="match status" value="1"/>
</dbReference>
<dbReference type="PANTHER" id="PTHR37485">
    <property type="entry name" value="CELL DIVISION PROTEIN FTSB"/>
    <property type="match status" value="1"/>
</dbReference>
<comment type="caution">
    <text evidence="8">The sequence shown here is derived from an EMBL/GenBank/DDBJ whole genome shotgun (WGS) entry which is preliminary data.</text>
</comment>
<dbReference type="InterPro" id="IPR007060">
    <property type="entry name" value="FtsL/DivIC"/>
</dbReference>
<keyword evidence="2 7" id="KW-0132">Cell division</keyword>
<dbReference type="OrthoDB" id="7061211at2"/>
<keyword evidence="5 7" id="KW-0472">Membrane</keyword>
<comment type="subcellular location">
    <subcellularLocation>
        <location evidence="7">Cell inner membrane</location>
        <topology evidence="7">Single-pass type II membrane protein</topology>
    </subcellularLocation>
    <text evidence="7">Localizes to the division septum.</text>
</comment>
<reference evidence="8 9" key="1">
    <citation type="submission" date="2019-07" db="EMBL/GenBank/DDBJ databases">
        <title>Qingshengfaniella alkalisoli gen. nov., sp. nov., isolated from saline soil.</title>
        <authorList>
            <person name="Xu L."/>
            <person name="Huang X.-X."/>
            <person name="Sun J.-Q."/>
        </authorList>
    </citation>
    <scope>NUCLEOTIDE SEQUENCE [LARGE SCALE GENOMIC DNA]</scope>
    <source>
        <strain evidence="8 9">DSM 27279</strain>
    </source>
</reference>
<feature type="topological domain" description="Periplasmic" evidence="7">
    <location>
        <begin position="22"/>
        <end position="106"/>
    </location>
</feature>
<comment type="function">
    <text evidence="7">Essential cell division protein. May link together the upstream cell division proteins, which are predominantly cytoplasmic, with the downstream cell division proteins, which are predominantly periplasmic.</text>
</comment>
<dbReference type="Proteomes" id="UP000318405">
    <property type="component" value="Unassembled WGS sequence"/>
</dbReference>
<keyword evidence="7" id="KW-0997">Cell inner membrane</keyword>
<evidence type="ECO:0000256" key="4">
    <source>
        <dbReference type="ARBA" id="ARBA00022989"/>
    </source>
</evidence>
<keyword evidence="7" id="KW-0175">Coiled coil</keyword>
<evidence type="ECO:0000256" key="3">
    <source>
        <dbReference type="ARBA" id="ARBA00022692"/>
    </source>
</evidence>
<dbReference type="GO" id="GO:0043093">
    <property type="term" value="P:FtsZ-dependent cytokinesis"/>
    <property type="evidence" value="ECO:0007669"/>
    <property type="project" value="UniProtKB-UniRule"/>
</dbReference>
<dbReference type="GO" id="GO:0030428">
    <property type="term" value="C:cell septum"/>
    <property type="evidence" value="ECO:0007669"/>
    <property type="project" value="TreeGrafter"/>
</dbReference>
<comment type="subunit">
    <text evidence="7">Part of a complex composed of FtsB, FtsL and FtsQ.</text>
</comment>
<dbReference type="NCBIfam" id="NF002058">
    <property type="entry name" value="PRK00888.1"/>
    <property type="match status" value="1"/>
</dbReference>
<dbReference type="Pfam" id="PF04977">
    <property type="entry name" value="DivIC"/>
    <property type="match status" value="1"/>
</dbReference>
<dbReference type="AlphaFoldDB" id="A0A556AW36"/>
<keyword evidence="6 7" id="KW-0131">Cell cycle</keyword>
<keyword evidence="4 7" id="KW-1133">Transmembrane helix</keyword>
<name>A0A556AW36_9BURK</name>
<keyword evidence="1 7" id="KW-1003">Cell membrane</keyword>
<dbReference type="EMBL" id="VLTJ01000011">
    <property type="protein sequence ID" value="TSH97130.1"/>
    <property type="molecule type" value="Genomic_DNA"/>
</dbReference>
<evidence type="ECO:0000256" key="1">
    <source>
        <dbReference type="ARBA" id="ARBA00022475"/>
    </source>
</evidence>
<gene>
    <name evidence="7 8" type="primary">ftsB</name>
    <name evidence="8" type="ORF">FOZ76_07375</name>
</gene>
<feature type="topological domain" description="Cytoplasmic" evidence="7">
    <location>
        <begin position="1"/>
        <end position="3"/>
    </location>
</feature>
<evidence type="ECO:0000256" key="2">
    <source>
        <dbReference type="ARBA" id="ARBA00022618"/>
    </source>
</evidence>
<dbReference type="GO" id="GO:0005886">
    <property type="term" value="C:plasma membrane"/>
    <property type="evidence" value="ECO:0007669"/>
    <property type="project" value="UniProtKB-SubCell"/>
</dbReference>
<keyword evidence="3 7" id="KW-0812">Transmembrane</keyword>
<proteinExistence type="inferred from homology"/>
<dbReference type="RefSeq" id="WP_143947497.1">
    <property type="nucleotide sequence ID" value="NZ_BAABMB010000002.1"/>
</dbReference>
<evidence type="ECO:0000313" key="8">
    <source>
        <dbReference type="EMBL" id="TSH97130.1"/>
    </source>
</evidence>
<evidence type="ECO:0000313" key="9">
    <source>
        <dbReference type="Proteomes" id="UP000318405"/>
    </source>
</evidence>
<comment type="similarity">
    <text evidence="7">Belongs to the FtsB family.</text>
</comment>
<evidence type="ECO:0000256" key="5">
    <source>
        <dbReference type="ARBA" id="ARBA00023136"/>
    </source>
</evidence>
<dbReference type="InterPro" id="IPR023081">
    <property type="entry name" value="Cell_div_FtsB"/>
</dbReference>
<feature type="coiled-coil region" evidence="7">
    <location>
        <begin position="43"/>
        <end position="70"/>
    </location>
</feature>
<organism evidence="8 9">
    <name type="scientific">Verticiella sediminum</name>
    <dbReference type="NCBI Taxonomy" id="1247510"/>
    <lineage>
        <taxon>Bacteria</taxon>
        <taxon>Pseudomonadati</taxon>
        <taxon>Pseudomonadota</taxon>
        <taxon>Betaproteobacteria</taxon>
        <taxon>Burkholderiales</taxon>
        <taxon>Alcaligenaceae</taxon>
        <taxon>Verticiella</taxon>
    </lineage>
</organism>